<proteinExistence type="predicted"/>
<sequence length="78" mass="8226">MDENRSGQDLLRLEVQVLLLVVAIYGSAGQAPGAVDLLHRGPFGAAGPGLGRANSAGSMTYDLHDLLTHSLLPFCPKR</sequence>
<accession>A0A2R6WZ86</accession>
<gene>
    <name evidence="1" type="ORF">MARPO_0047s0133</name>
</gene>
<keyword evidence="2" id="KW-1185">Reference proteome</keyword>
<dbReference type="Proteomes" id="UP000244005">
    <property type="component" value="Unassembled WGS sequence"/>
</dbReference>
<protein>
    <submittedName>
        <fullName evidence="1">Uncharacterized protein</fullName>
    </submittedName>
</protein>
<evidence type="ECO:0000313" key="2">
    <source>
        <dbReference type="Proteomes" id="UP000244005"/>
    </source>
</evidence>
<organism evidence="1 2">
    <name type="scientific">Marchantia polymorpha</name>
    <name type="common">Common liverwort</name>
    <name type="synonym">Marchantia aquatica</name>
    <dbReference type="NCBI Taxonomy" id="3197"/>
    <lineage>
        <taxon>Eukaryota</taxon>
        <taxon>Viridiplantae</taxon>
        <taxon>Streptophyta</taxon>
        <taxon>Embryophyta</taxon>
        <taxon>Marchantiophyta</taxon>
        <taxon>Marchantiopsida</taxon>
        <taxon>Marchantiidae</taxon>
        <taxon>Marchantiales</taxon>
        <taxon>Marchantiaceae</taxon>
        <taxon>Marchantia</taxon>
    </lineage>
</organism>
<dbReference type="AlphaFoldDB" id="A0A2R6WZ86"/>
<evidence type="ECO:0000313" key="1">
    <source>
        <dbReference type="EMBL" id="PTQ39168.1"/>
    </source>
</evidence>
<name>A0A2R6WZ86_MARPO</name>
<dbReference type="EMBL" id="KZ772719">
    <property type="protein sequence ID" value="PTQ39168.1"/>
    <property type="molecule type" value="Genomic_DNA"/>
</dbReference>
<reference evidence="2" key="1">
    <citation type="journal article" date="2017" name="Cell">
        <title>Insights into land plant evolution garnered from the Marchantia polymorpha genome.</title>
        <authorList>
            <person name="Bowman J.L."/>
            <person name="Kohchi T."/>
            <person name="Yamato K.T."/>
            <person name="Jenkins J."/>
            <person name="Shu S."/>
            <person name="Ishizaki K."/>
            <person name="Yamaoka S."/>
            <person name="Nishihama R."/>
            <person name="Nakamura Y."/>
            <person name="Berger F."/>
            <person name="Adam C."/>
            <person name="Aki S.S."/>
            <person name="Althoff F."/>
            <person name="Araki T."/>
            <person name="Arteaga-Vazquez M.A."/>
            <person name="Balasubrmanian S."/>
            <person name="Barry K."/>
            <person name="Bauer D."/>
            <person name="Boehm C.R."/>
            <person name="Briginshaw L."/>
            <person name="Caballero-Perez J."/>
            <person name="Catarino B."/>
            <person name="Chen F."/>
            <person name="Chiyoda S."/>
            <person name="Chovatia M."/>
            <person name="Davies K.M."/>
            <person name="Delmans M."/>
            <person name="Demura T."/>
            <person name="Dierschke T."/>
            <person name="Dolan L."/>
            <person name="Dorantes-Acosta A.E."/>
            <person name="Eklund D.M."/>
            <person name="Florent S.N."/>
            <person name="Flores-Sandoval E."/>
            <person name="Fujiyama A."/>
            <person name="Fukuzawa H."/>
            <person name="Galik B."/>
            <person name="Grimanelli D."/>
            <person name="Grimwood J."/>
            <person name="Grossniklaus U."/>
            <person name="Hamada T."/>
            <person name="Haseloff J."/>
            <person name="Hetherington A.J."/>
            <person name="Higo A."/>
            <person name="Hirakawa Y."/>
            <person name="Hundley H.N."/>
            <person name="Ikeda Y."/>
            <person name="Inoue K."/>
            <person name="Inoue S.I."/>
            <person name="Ishida S."/>
            <person name="Jia Q."/>
            <person name="Kakita M."/>
            <person name="Kanazawa T."/>
            <person name="Kawai Y."/>
            <person name="Kawashima T."/>
            <person name="Kennedy M."/>
            <person name="Kinose K."/>
            <person name="Kinoshita T."/>
            <person name="Kohara Y."/>
            <person name="Koide E."/>
            <person name="Komatsu K."/>
            <person name="Kopischke S."/>
            <person name="Kubo M."/>
            <person name="Kyozuka J."/>
            <person name="Lagercrantz U."/>
            <person name="Lin S.S."/>
            <person name="Lindquist E."/>
            <person name="Lipzen A.M."/>
            <person name="Lu C.W."/>
            <person name="De Luna E."/>
            <person name="Martienssen R.A."/>
            <person name="Minamino N."/>
            <person name="Mizutani M."/>
            <person name="Mizutani M."/>
            <person name="Mochizuki N."/>
            <person name="Monte I."/>
            <person name="Mosher R."/>
            <person name="Nagasaki H."/>
            <person name="Nakagami H."/>
            <person name="Naramoto S."/>
            <person name="Nishitani K."/>
            <person name="Ohtani M."/>
            <person name="Okamoto T."/>
            <person name="Okumura M."/>
            <person name="Phillips J."/>
            <person name="Pollak B."/>
            <person name="Reinders A."/>
            <person name="Rovekamp M."/>
            <person name="Sano R."/>
            <person name="Sawa S."/>
            <person name="Schmid M.W."/>
            <person name="Shirakawa M."/>
            <person name="Solano R."/>
            <person name="Spunde A."/>
            <person name="Suetsugu N."/>
            <person name="Sugano S."/>
            <person name="Sugiyama A."/>
            <person name="Sun R."/>
            <person name="Suzuki Y."/>
            <person name="Takenaka M."/>
            <person name="Takezawa D."/>
            <person name="Tomogane H."/>
            <person name="Tsuzuki M."/>
            <person name="Ueda T."/>
            <person name="Umeda M."/>
            <person name="Ward J.M."/>
            <person name="Watanabe Y."/>
            <person name="Yazaki K."/>
            <person name="Yokoyama R."/>
            <person name="Yoshitake Y."/>
            <person name="Yotsui I."/>
            <person name="Zachgo S."/>
            <person name="Schmutz J."/>
        </authorList>
    </citation>
    <scope>NUCLEOTIDE SEQUENCE [LARGE SCALE GENOMIC DNA]</scope>
    <source>
        <strain evidence="2">Tak-1</strain>
    </source>
</reference>
<dbReference type="Gramene" id="Mp6g14780.1">
    <property type="protein sequence ID" value="Mp6g14780.1.cds1"/>
    <property type="gene ID" value="Mp6g14780"/>
</dbReference>